<reference evidence="2 3" key="1">
    <citation type="journal article" date="2018" name="PLoS Genet.">
        <title>Population sequencing reveals clonal diversity and ancestral inbreeding in the grapevine cultivar Chardonnay.</title>
        <authorList>
            <person name="Roach M.J."/>
            <person name="Johnson D.L."/>
            <person name="Bohlmann J."/>
            <person name="van Vuuren H.J."/>
            <person name="Jones S.J."/>
            <person name="Pretorius I.S."/>
            <person name="Schmidt S.A."/>
            <person name="Borneman A.R."/>
        </authorList>
    </citation>
    <scope>NUCLEOTIDE SEQUENCE [LARGE SCALE GENOMIC DNA]</scope>
    <source>
        <strain evidence="3">cv. Chardonnay</strain>
        <tissue evidence="2">Leaf</tissue>
    </source>
</reference>
<evidence type="ECO:0000313" key="3">
    <source>
        <dbReference type="Proteomes" id="UP000288805"/>
    </source>
</evidence>
<name>A0A438CLP0_VITVI</name>
<dbReference type="Proteomes" id="UP000288805">
    <property type="component" value="Unassembled WGS sequence"/>
</dbReference>
<gene>
    <name evidence="2" type="ORF">CK203_088775</name>
</gene>
<sequence>MAQKMLSNYTSIRDEFRPYEFLMSLHKDFEPIRGQLLNRSPTPSLDTAVNELVREEARLATLQAQNKFNTNKKFCNYCKRPGHTIETCYRRNKSTAAVANIEPTPPMASTSVESKSSGSTINLSSTELQEIIAQAVRMAGNASLSTALSVLPGKSQTWLFDSACCNHMTPHSSLFSKLDPAPHPLNIHIADGSTMHGNSLGFVSTSNLSVPGVFHVPDLSYNLIRGQELGTGPRVGRYVSREQSHLPPVAPISIATAAAAVSSLPSLHFGILVLVMHHLLGTTVSV</sequence>
<dbReference type="PANTHER" id="PTHR34222">
    <property type="entry name" value="GAG_PRE-INTEGRS DOMAIN-CONTAINING PROTEIN"/>
    <property type="match status" value="1"/>
</dbReference>
<dbReference type="EMBL" id="QGNW01002179">
    <property type="protein sequence ID" value="RVW24132.1"/>
    <property type="molecule type" value="Genomic_DNA"/>
</dbReference>
<evidence type="ECO:0000313" key="2">
    <source>
        <dbReference type="EMBL" id="RVW24132.1"/>
    </source>
</evidence>
<feature type="domain" description="Retrovirus-related Pol polyprotein from transposon TNT 1-94-like beta-barrel" evidence="1">
    <location>
        <begin position="158"/>
        <end position="228"/>
    </location>
</feature>
<dbReference type="AlphaFoldDB" id="A0A438CLP0"/>
<dbReference type="InterPro" id="IPR054722">
    <property type="entry name" value="PolX-like_BBD"/>
</dbReference>
<dbReference type="Pfam" id="PF22936">
    <property type="entry name" value="Pol_BBD"/>
    <property type="match status" value="1"/>
</dbReference>
<evidence type="ECO:0000259" key="1">
    <source>
        <dbReference type="Pfam" id="PF22936"/>
    </source>
</evidence>
<proteinExistence type="predicted"/>
<dbReference type="PANTHER" id="PTHR34222:SF100">
    <property type="entry name" value="CCHC-TYPE DOMAIN-CONTAINING PROTEIN"/>
    <property type="match status" value="1"/>
</dbReference>
<accession>A0A438CLP0</accession>
<protein>
    <recommendedName>
        <fullName evidence="1">Retrovirus-related Pol polyprotein from transposon TNT 1-94-like beta-barrel domain-containing protein</fullName>
    </recommendedName>
</protein>
<comment type="caution">
    <text evidence="2">The sequence shown here is derived from an EMBL/GenBank/DDBJ whole genome shotgun (WGS) entry which is preliminary data.</text>
</comment>
<organism evidence="2 3">
    <name type="scientific">Vitis vinifera</name>
    <name type="common">Grape</name>
    <dbReference type="NCBI Taxonomy" id="29760"/>
    <lineage>
        <taxon>Eukaryota</taxon>
        <taxon>Viridiplantae</taxon>
        <taxon>Streptophyta</taxon>
        <taxon>Embryophyta</taxon>
        <taxon>Tracheophyta</taxon>
        <taxon>Spermatophyta</taxon>
        <taxon>Magnoliopsida</taxon>
        <taxon>eudicotyledons</taxon>
        <taxon>Gunneridae</taxon>
        <taxon>Pentapetalae</taxon>
        <taxon>rosids</taxon>
        <taxon>Vitales</taxon>
        <taxon>Vitaceae</taxon>
        <taxon>Viteae</taxon>
        <taxon>Vitis</taxon>
    </lineage>
</organism>